<feature type="transmembrane region" description="Helical" evidence="1">
    <location>
        <begin position="127"/>
        <end position="144"/>
    </location>
</feature>
<feature type="transmembrane region" description="Helical" evidence="1">
    <location>
        <begin position="104"/>
        <end position="121"/>
    </location>
</feature>
<feature type="transmembrane region" description="Helical" evidence="1">
    <location>
        <begin position="165"/>
        <end position="189"/>
    </location>
</feature>
<accession>A0AAU7P4U9</accession>
<name>A0AAU7P4U9_9XANT</name>
<keyword evidence="1" id="KW-0472">Membrane</keyword>
<keyword evidence="1" id="KW-0812">Transmembrane</keyword>
<feature type="transmembrane region" description="Helical" evidence="1">
    <location>
        <begin position="40"/>
        <end position="57"/>
    </location>
</feature>
<dbReference type="EMBL" id="CP144460">
    <property type="protein sequence ID" value="XBS36694.1"/>
    <property type="molecule type" value="Genomic_DNA"/>
</dbReference>
<evidence type="ECO:0000313" key="2">
    <source>
        <dbReference type="EMBL" id="XBS36694.1"/>
    </source>
</evidence>
<organism evidence="2">
    <name type="scientific">Xanthomonas sp. 10-10</name>
    <dbReference type="NCBI Taxonomy" id="3115848"/>
    <lineage>
        <taxon>Bacteria</taxon>
        <taxon>Pseudomonadati</taxon>
        <taxon>Pseudomonadota</taxon>
        <taxon>Gammaproteobacteria</taxon>
        <taxon>Lysobacterales</taxon>
        <taxon>Lysobacteraceae</taxon>
        <taxon>Xanthomonas</taxon>
    </lineage>
</organism>
<protein>
    <submittedName>
        <fullName evidence="2">MFS transporter permease</fullName>
    </submittedName>
</protein>
<dbReference type="RefSeq" id="WP_349655698.1">
    <property type="nucleotide sequence ID" value="NZ_CP144460.1"/>
</dbReference>
<dbReference type="AlphaFoldDB" id="A0AAU7P4U9"/>
<sequence length="193" mass="21914">MTQGHVVEAASATHDVDDPLAQRWAHDPLALLFAPSNWKLVAMFVASFGAYGGYWFYRNWIALRAITGRPSIWPVWRAGLAPLWVMSCFRLLGQCIGLQGRSRWLFRLSAVVFIALLLLTFSEKSRPFFLVLGWLPIAVVNTRLRRFKRAQGIPEWRRERFTLLSILWLVSGGLLFTLSALAALAIALMQLSR</sequence>
<reference evidence="2" key="1">
    <citation type="submission" date="2024-02" db="EMBL/GenBank/DDBJ databases">
        <title>Complete genome sequence of Xanthomonas sp. 10-10.</title>
        <authorList>
            <person name="Biessy A."/>
            <person name="Ciotola M."/>
            <person name="Cadieux M."/>
            <person name="Soufiane B."/>
            <person name="Laforest M."/>
            <person name="Filion M."/>
        </authorList>
    </citation>
    <scope>NUCLEOTIDE SEQUENCE</scope>
    <source>
        <strain evidence="2">10-10</strain>
    </source>
</reference>
<proteinExistence type="predicted"/>
<keyword evidence="1" id="KW-1133">Transmembrane helix</keyword>
<gene>
    <name evidence="2" type="ORF">VZ068_14570</name>
</gene>
<evidence type="ECO:0000256" key="1">
    <source>
        <dbReference type="SAM" id="Phobius"/>
    </source>
</evidence>